<name>A0A1R3J1P0_COCAP</name>
<accession>A0A1R3J1P0</accession>
<dbReference type="AlphaFoldDB" id="A0A1R3J1P0"/>
<dbReference type="Proteomes" id="UP000188268">
    <property type="component" value="Unassembled WGS sequence"/>
</dbReference>
<protein>
    <submittedName>
        <fullName evidence="1">Uncharacterized protein</fullName>
    </submittedName>
</protein>
<sequence length="49" mass="5383">MAAQGASAAYLQPFSKAMLIEYMPGIALARHSPHFNTHFKFLKTNCTLG</sequence>
<evidence type="ECO:0000313" key="1">
    <source>
        <dbReference type="EMBL" id="OMO88741.1"/>
    </source>
</evidence>
<reference evidence="1 2" key="1">
    <citation type="submission" date="2013-09" db="EMBL/GenBank/DDBJ databases">
        <title>Corchorus capsularis genome sequencing.</title>
        <authorList>
            <person name="Alam M."/>
            <person name="Haque M.S."/>
            <person name="Islam M.S."/>
            <person name="Emdad E.M."/>
            <person name="Islam M.M."/>
            <person name="Ahmed B."/>
            <person name="Halim A."/>
            <person name="Hossen Q.M.M."/>
            <person name="Hossain M.Z."/>
            <person name="Ahmed R."/>
            <person name="Khan M.M."/>
            <person name="Islam R."/>
            <person name="Rashid M.M."/>
            <person name="Khan S.A."/>
            <person name="Rahman M.S."/>
            <person name="Alam M."/>
        </authorList>
    </citation>
    <scope>NUCLEOTIDE SEQUENCE [LARGE SCALE GENOMIC DNA]</scope>
    <source>
        <strain evidence="2">cv. CVL-1</strain>
        <tissue evidence="1">Whole seedling</tissue>
    </source>
</reference>
<organism evidence="1 2">
    <name type="scientific">Corchorus capsularis</name>
    <name type="common">Jute</name>
    <dbReference type="NCBI Taxonomy" id="210143"/>
    <lineage>
        <taxon>Eukaryota</taxon>
        <taxon>Viridiplantae</taxon>
        <taxon>Streptophyta</taxon>
        <taxon>Embryophyta</taxon>
        <taxon>Tracheophyta</taxon>
        <taxon>Spermatophyta</taxon>
        <taxon>Magnoliopsida</taxon>
        <taxon>eudicotyledons</taxon>
        <taxon>Gunneridae</taxon>
        <taxon>Pentapetalae</taxon>
        <taxon>rosids</taxon>
        <taxon>malvids</taxon>
        <taxon>Malvales</taxon>
        <taxon>Malvaceae</taxon>
        <taxon>Grewioideae</taxon>
        <taxon>Apeibeae</taxon>
        <taxon>Corchorus</taxon>
    </lineage>
</organism>
<comment type="caution">
    <text evidence="1">The sequence shown here is derived from an EMBL/GenBank/DDBJ whole genome shotgun (WGS) entry which is preliminary data.</text>
</comment>
<dbReference type="Gramene" id="OMO88741">
    <property type="protein sequence ID" value="OMO88741"/>
    <property type="gene ID" value="CCACVL1_08232"/>
</dbReference>
<evidence type="ECO:0000313" key="2">
    <source>
        <dbReference type="Proteomes" id="UP000188268"/>
    </source>
</evidence>
<dbReference type="EMBL" id="AWWV01008924">
    <property type="protein sequence ID" value="OMO88741.1"/>
    <property type="molecule type" value="Genomic_DNA"/>
</dbReference>
<keyword evidence="2" id="KW-1185">Reference proteome</keyword>
<gene>
    <name evidence="1" type="ORF">CCACVL1_08232</name>
</gene>
<proteinExistence type="predicted"/>